<dbReference type="NCBIfam" id="TIGR03991">
    <property type="entry name" value="alt_bact_glmU"/>
    <property type="match status" value="1"/>
</dbReference>
<dbReference type="GO" id="GO:0016746">
    <property type="term" value="F:acyltransferase activity"/>
    <property type="evidence" value="ECO:0007669"/>
    <property type="project" value="UniProtKB-KW"/>
</dbReference>
<dbReference type="InterPro" id="IPR011004">
    <property type="entry name" value="Trimer_LpxA-like_sf"/>
</dbReference>
<dbReference type="KEGG" id="cbau:H1R16_06480"/>
<dbReference type="Gene3D" id="2.160.10.10">
    <property type="entry name" value="Hexapeptide repeat proteins"/>
    <property type="match status" value="1"/>
</dbReference>
<dbReference type="Pfam" id="PF13562">
    <property type="entry name" value="NTP_transf_4"/>
    <property type="match status" value="1"/>
</dbReference>
<keyword evidence="2" id="KW-0012">Acyltransferase</keyword>
<dbReference type="EMBL" id="CP059472">
    <property type="protein sequence ID" value="QMS97390.1"/>
    <property type="molecule type" value="Genomic_DNA"/>
</dbReference>
<keyword evidence="6" id="KW-1185">Reference proteome</keyword>
<protein>
    <submittedName>
        <fullName evidence="4">GlmU family protein</fullName>
    </submittedName>
</protein>
<reference evidence="3" key="4">
    <citation type="submission" date="2020-07" db="EMBL/GenBank/DDBJ databases">
        <authorList>
            <person name="Yang C."/>
        </authorList>
    </citation>
    <scope>NUCLEOTIDE SEQUENCE</scope>
    <source>
        <strain evidence="3">Cx-624</strain>
    </source>
</reference>
<reference evidence="4" key="1">
    <citation type="submission" date="2020-07" db="EMBL/GenBank/DDBJ databases">
        <title>Chryseobacterium sp. CX-624.</title>
        <authorList>
            <person name="Yang C."/>
        </authorList>
    </citation>
    <scope>NUCLEOTIDE SEQUENCE</scope>
    <source>
        <strain evidence="4">CX-624</strain>
    </source>
</reference>
<dbReference type="RefSeq" id="WP_181887908.1">
    <property type="nucleotide sequence ID" value="NZ_CP059472.1"/>
</dbReference>
<evidence type="ECO:0000313" key="5">
    <source>
        <dbReference type="Proteomes" id="UP000515349"/>
    </source>
</evidence>
<keyword evidence="1" id="KW-0808">Transferase</keyword>
<dbReference type="InterPro" id="IPR023917">
    <property type="entry name" value="Bifunctiontional_GlmU_bac-type"/>
</dbReference>
<evidence type="ECO:0000313" key="3">
    <source>
        <dbReference type="EMBL" id="MBA5247811.1"/>
    </source>
</evidence>
<evidence type="ECO:0000313" key="4">
    <source>
        <dbReference type="EMBL" id="QMS97390.1"/>
    </source>
</evidence>
<evidence type="ECO:0000313" key="6">
    <source>
        <dbReference type="Proteomes" id="UP000539710"/>
    </source>
</evidence>
<evidence type="ECO:0000256" key="1">
    <source>
        <dbReference type="ARBA" id="ARBA00022679"/>
    </source>
</evidence>
<sequence>MQLVFSDAQYWENFLPLTFTRPVAEMRCGILTFAERWQKLLGSTQVSFFTEEFLQQKFQAPELEESLFLVPNFLPTKDVLEQIRNLKMGEALVYEDELLAARVNIKDFSLSQIEKMTDVTEEIVFFRKSTDLFSYNAAAIDFDFELLTEGRTSQPLSPTNGFLGNEEDLFIEEGATLEFSTVNCRTGKIYIGKDAEVMEGCNLRGPIALCEGSKFNLGAKIYGETTVGPHSKVGGEVNNVVIFGFSNKGHDGFIGNSVIGEWCNLGADTNSSNLKNNYASVKLWSYSSNSMEDTGLQFCGLIMGDHSKAAINTQFNTGTVVGVAANIFKAGFPPNHIPSFSWGGMAGDEKFRLDKAVEVAGKVMARRKVELTGVDEAIFSYLHQNY</sequence>
<dbReference type="SUPFAM" id="SSF51161">
    <property type="entry name" value="Trimeric LpxA-like enzymes"/>
    <property type="match status" value="1"/>
</dbReference>
<dbReference type="PANTHER" id="PTHR43584:SF9">
    <property type="entry name" value="TRANSFERASE HEXAPEPTIDE REPEAT CONTAINING PROTEIN"/>
    <property type="match status" value="1"/>
</dbReference>
<dbReference type="Proteomes" id="UP000539710">
    <property type="component" value="Unassembled WGS sequence"/>
</dbReference>
<reference evidence="5" key="2">
    <citation type="submission" date="2020-07" db="EMBL/GenBank/DDBJ databases">
        <title>Chryseobacterium sp.cx-624.</title>
        <authorList>
            <person name="Yang C."/>
        </authorList>
    </citation>
    <scope>NUCLEOTIDE SEQUENCE [LARGE SCALE GENOMIC DNA]</scope>
    <source>
        <strain evidence="5">cx-624</strain>
    </source>
</reference>
<dbReference type="GO" id="GO:0016779">
    <property type="term" value="F:nucleotidyltransferase activity"/>
    <property type="evidence" value="ECO:0007669"/>
    <property type="project" value="UniProtKB-ARBA"/>
</dbReference>
<proteinExistence type="predicted"/>
<gene>
    <name evidence="4" type="ORF">H1R16_06480</name>
    <name evidence="3" type="ORF">H2507_11585</name>
</gene>
<dbReference type="InterPro" id="IPR050065">
    <property type="entry name" value="GlmU-like"/>
</dbReference>
<accession>A0A7D7QUN2</accession>
<dbReference type="EMBL" id="JACEUX010000004">
    <property type="protein sequence ID" value="MBA5247811.1"/>
    <property type="molecule type" value="Genomic_DNA"/>
</dbReference>
<dbReference type="Proteomes" id="UP000515349">
    <property type="component" value="Chromosome"/>
</dbReference>
<dbReference type="PANTHER" id="PTHR43584">
    <property type="entry name" value="NUCLEOTIDYL TRANSFERASE"/>
    <property type="match status" value="1"/>
</dbReference>
<evidence type="ECO:0000256" key="2">
    <source>
        <dbReference type="ARBA" id="ARBA00023315"/>
    </source>
</evidence>
<dbReference type="AlphaFoldDB" id="A0A7D7QUN2"/>
<name>A0A7D7QUN2_9FLAO</name>
<organism evidence="4 5">
    <name type="scientific">Marnyiella aurantia</name>
    <dbReference type="NCBI Taxonomy" id="2758037"/>
    <lineage>
        <taxon>Bacteria</taxon>
        <taxon>Pseudomonadati</taxon>
        <taxon>Bacteroidota</taxon>
        <taxon>Flavobacteriia</taxon>
        <taxon>Flavobacteriales</taxon>
        <taxon>Weeksellaceae</taxon>
        <taxon>Marnyiella</taxon>
    </lineage>
</organism>
<reference evidence="6" key="3">
    <citation type="submission" date="2020-07" db="EMBL/GenBank/DDBJ databases">
        <title>Flavobacterium sp. xlx-214.</title>
        <authorList>
            <person name="Yang C."/>
        </authorList>
    </citation>
    <scope>NUCLEOTIDE SEQUENCE [LARGE SCALE GENOMIC DNA]</scope>
    <source>
        <strain evidence="6">CX-624</strain>
    </source>
</reference>